<dbReference type="Proteomes" id="UP001162483">
    <property type="component" value="Unassembled WGS sequence"/>
</dbReference>
<keyword evidence="2" id="KW-1185">Reference proteome</keyword>
<name>A0ABN9GMC7_9NEOB</name>
<accession>A0ABN9GMC7</accession>
<reference evidence="1" key="1">
    <citation type="submission" date="2023-05" db="EMBL/GenBank/DDBJ databases">
        <authorList>
            <person name="Stuckert A."/>
        </authorList>
    </citation>
    <scope>NUCLEOTIDE SEQUENCE</scope>
</reference>
<gene>
    <name evidence="1" type="ORF">SPARVUS_LOCUS14431826</name>
</gene>
<organism evidence="1 2">
    <name type="scientific">Staurois parvus</name>
    <dbReference type="NCBI Taxonomy" id="386267"/>
    <lineage>
        <taxon>Eukaryota</taxon>
        <taxon>Metazoa</taxon>
        <taxon>Chordata</taxon>
        <taxon>Craniata</taxon>
        <taxon>Vertebrata</taxon>
        <taxon>Euteleostomi</taxon>
        <taxon>Amphibia</taxon>
        <taxon>Batrachia</taxon>
        <taxon>Anura</taxon>
        <taxon>Neobatrachia</taxon>
        <taxon>Ranoidea</taxon>
        <taxon>Ranidae</taxon>
        <taxon>Staurois</taxon>
    </lineage>
</organism>
<evidence type="ECO:0000313" key="2">
    <source>
        <dbReference type="Proteomes" id="UP001162483"/>
    </source>
</evidence>
<protein>
    <submittedName>
        <fullName evidence="1">Uncharacterized protein</fullName>
    </submittedName>
</protein>
<sequence>MSCQSAPAPMPISAGYQFPSVLAISAHQCWLSV</sequence>
<feature type="non-terminal residue" evidence="1">
    <location>
        <position position="33"/>
    </location>
</feature>
<evidence type="ECO:0000313" key="1">
    <source>
        <dbReference type="EMBL" id="CAI9610589.1"/>
    </source>
</evidence>
<comment type="caution">
    <text evidence="1">The sequence shown here is derived from an EMBL/GenBank/DDBJ whole genome shotgun (WGS) entry which is preliminary data.</text>
</comment>
<proteinExistence type="predicted"/>
<dbReference type="EMBL" id="CATNWA010018986">
    <property type="protein sequence ID" value="CAI9610589.1"/>
    <property type="molecule type" value="Genomic_DNA"/>
</dbReference>